<dbReference type="Proteomes" id="UP000316184">
    <property type="component" value="Unassembled WGS sequence"/>
</dbReference>
<proteinExistence type="predicted"/>
<dbReference type="PANTHER" id="PTHR43355">
    <property type="entry name" value="FLAVIN REDUCTASE (NADPH)"/>
    <property type="match status" value="1"/>
</dbReference>
<reference evidence="2 3" key="1">
    <citation type="submission" date="2019-06" db="EMBL/GenBank/DDBJ databases">
        <title>Sequencing the genomes of 1000 actinobacteria strains.</title>
        <authorList>
            <person name="Klenk H.-P."/>
        </authorList>
    </citation>
    <scope>NUCLEOTIDE SEQUENCE [LARGE SCALE GENOMIC DNA]</scope>
    <source>
        <strain evidence="2 3">DSM 46699</strain>
    </source>
</reference>
<dbReference type="AlphaFoldDB" id="A0A561U292"/>
<dbReference type="GO" id="GO:0042602">
    <property type="term" value="F:riboflavin reductase (NADPH) activity"/>
    <property type="evidence" value="ECO:0007669"/>
    <property type="project" value="TreeGrafter"/>
</dbReference>
<dbReference type="InterPro" id="IPR036291">
    <property type="entry name" value="NAD(P)-bd_dom_sf"/>
</dbReference>
<protein>
    <submittedName>
        <fullName evidence="2">Putative NADH-flavin reductase</fullName>
    </submittedName>
</protein>
<dbReference type="InterPro" id="IPR016040">
    <property type="entry name" value="NAD(P)-bd_dom"/>
</dbReference>
<keyword evidence="3" id="KW-1185">Reference proteome</keyword>
<feature type="domain" description="NAD(P)-binding" evidence="1">
    <location>
        <begin position="7"/>
        <end position="198"/>
    </location>
</feature>
<dbReference type="CDD" id="cd05244">
    <property type="entry name" value="BVR-B_like_SDR_a"/>
    <property type="match status" value="1"/>
</dbReference>
<dbReference type="Gene3D" id="3.40.50.720">
    <property type="entry name" value="NAD(P)-binding Rossmann-like Domain"/>
    <property type="match status" value="1"/>
</dbReference>
<dbReference type="Pfam" id="PF13460">
    <property type="entry name" value="NAD_binding_10"/>
    <property type="match status" value="1"/>
</dbReference>
<sequence>MRLAIFGATGGTGAQLVEQACAAGHAVTAVVRDASALDPRARLTTVEADVMDPAVIAPHLKGKDAVISAIGSRSAKKPTTVQTDTTRSILEAMAEAGARRFLVISNSGMISDPADDVLTRRVVKPLLWRFLKHPWTDMGRMEDLLRASDVDWTIIRPPMLTDKPGRGVYRTATNVSLPGGRTLARADLAHCVLQNLADTNSSHATVTVAD</sequence>
<dbReference type="PANTHER" id="PTHR43355:SF2">
    <property type="entry name" value="FLAVIN REDUCTASE (NADPH)"/>
    <property type="match status" value="1"/>
</dbReference>
<evidence type="ECO:0000313" key="2">
    <source>
        <dbReference type="EMBL" id="TWF93485.1"/>
    </source>
</evidence>
<evidence type="ECO:0000313" key="3">
    <source>
        <dbReference type="Proteomes" id="UP000316184"/>
    </source>
</evidence>
<organism evidence="2 3">
    <name type="scientific">Saccharopolyspora dendranthemae</name>
    <dbReference type="NCBI Taxonomy" id="1181886"/>
    <lineage>
        <taxon>Bacteria</taxon>
        <taxon>Bacillati</taxon>
        <taxon>Actinomycetota</taxon>
        <taxon>Actinomycetes</taxon>
        <taxon>Pseudonocardiales</taxon>
        <taxon>Pseudonocardiaceae</taxon>
        <taxon>Saccharopolyspora</taxon>
    </lineage>
</organism>
<accession>A0A561U292</accession>
<name>A0A561U292_9PSEU</name>
<dbReference type="RefSeq" id="WP_145743301.1">
    <property type="nucleotide sequence ID" value="NZ_VIWX01000005.1"/>
</dbReference>
<dbReference type="EMBL" id="VIWX01000005">
    <property type="protein sequence ID" value="TWF93485.1"/>
    <property type="molecule type" value="Genomic_DNA"/>
</dbReference>
<dbReference type="SUPFAM" id="SSF51735">
    <property type="entry name" value="NAD(P)-binding Rossmann-fold domains"/>
    <property type="match status" value="1"/>
</dbReference>
<gene>
    <name evidence="2" type="ORF">FHU35_15329</name>
</gene>
<dbReference type="OrthoDB" id="3763081at2"/>
<evidence type="ECO:0000259" key="1">
    <source>
        <dbReference type="Pfam" id="PF13460"/>
    </source>
</evidence>
<dbReference type="InterPro" id="IPR051606">
    <property type="entry name" value="Polyketide_Oxido-like"/>
</dbReference>
<dbReference type="GO" id="GO:0004074">
    <property type="term" value="F:biliverdin reductase [NAD(P)H] activity"/>
    <property type="evidence" value="ECO:0007669"/>
    <property type="project" value="TreeGrafter"/>
</dbReference>
<comment type="caution">
    <text evidence="2">The sequence shown here is derived from an EMBL/GenBank/DDBJ whole genome shotgun (WGS) entry which is preliminary data.</text>
</comment>